<dbReference type="Proteomes" id="UP000001410">
    <property type="component" value="Chromosome"/>
</dbReference>
<accession>A0A0H2V6W2</accession>
<dbReference type="eggNOG" id="ENOG5033SBY">
    <property type="taxonomic scope" value="Bacteria"/>
</dbReference>
<dbReference type="KEGG" id="ecc:c1673"/>
<sequence>MYPAPMKKVLTQNAKTLFFRQKRLLAGIQFFETFHQIINRFHLLEERFQFSQRQRGWTITFRMFRIRMRFNKQPRQTYRHTGSCQLSHLSTATAGSCAKWIATLQCVGNVENHRRITRHFLHDAEAQHINNQVVIAEVSTAIAKNHFFVAAFFEFINDITHLSRADKLRFLDVNYRTGFRHGFNQVSLASKKRRQLNHIYNISNGLCLAWFVNVGDNFHAKSLLQLLEDFHPFFQARSTIRVDGGAVGFVKRGFEHVRDTQFLGHGYVVLANAHRQIARFQHVHTAKQYERQVICYVDVTNANHFLFHRIALILSKMSIN</sequence>
<dbReference type="HOGENOM" id="CLU_064684_0_0_6"/>
<protein>
    <submittedName>
        <fullName evidence="1">Uncharacterized protein</fullName>
    </submittedName>
</protein>
<reference evidence="1 2" key="1">
    <citation type="journal article" date="2002" name="Proc. Natl. Acad. Sci. U.S.A.">
        <title>Extensive mosaic structure revealed by the complete genome sequence of uropathogenic Escherichia coli.</title>
        <authorList>
            <person name="Welch R.A."/>
            <person name="Burland V."/>
            <person name="Plunkett G.III."/>
            <person name="Redford P."/>
            <person name="Roesch P."/>
            <person name="Rasko D."/>
            <person name="Buckles E.L."/>
            <person name="Liou S.R."/>
            <person name="Boutin A."/>
            <person name="Hackett J."/>
            <person name="Stroud D."/>
            <person name="Mayhew G.F."/>
            <person name="Rose D.J."/>
            <person name="Zhou S."/>
            <person name="Schwartz D.C."/>
            <person name="Perna N.T."/>
            <person name="Mobley H.L."/>
            <person name="Donnenberg M.S."/>
            <person name="Blattner F.R."/>
        </authorList>
    </citation>
    <scope>NUCLEOTIDE SEQUENCE [LARGE SCALE GENOMIC DNA]</scope>
    <source>
        <strain evidence="2">CFT073 / ATCC 700928 / UPEC</strain>
    </source>
</reference>
<proteinExistence type="predicted"/>
<dbReference type="AntiFam" id="ANF00212">
    <property type="entry name" value="Shadow ORF (opposite kdsA)"/>
</dbReference>
<evidence type="ECO:0000313" key="1">
    <source>
        <dbReference type="EMBL" id="AAN80138.1"/>
    </source>
</evidence>
<keyword evidence="2" id="KW-1185">Reference proteome</keyword>
<gene>
    <name evidence="1" type="ordered locus">c1673</name>
</gene>
<dbReference type="AlphaFoldDB" id="A0A0H2V6W2"/>
<name>A0A0H2V6W2_ECOL6</name>
<organism evidence="1 2">
    <name type="scientific">Escherichia coli O6:H1 (strain CFT073 / ATCC 700928 / UPEC)</name>
    <dbReference type="NCBI Taxonomy" id="199310"/>
    <lineage>
        <taxon>Bacteria</taxon>
        <taxon>Pseudomonadati</taxon>
        <taxon>Pseudomonadota</taxon>
        <taxon>Gammaproteobacteria</taxon>
        <taxon>Enterobacterales</taxon>
        <taxon>Enterobacteriaceae</taxon>
        <taxon>Escherichia</taxon>
    </lineage>
</organism>
<evidence type="ECO:0000313" key="2">
    <source>
        <dbReference type="Proteomes" id="UP000001410"/>
    </source>
</evidence>
<dbReference type="EMBL" id="AE014075">
    <property type="protein sequence ID" value="AAN80138.1"/>
    <property type="molecule type" value="Genomic_DNA"/>
</dbReference>